<keyword evidence="2" id="KW-1185">Reference proteome</keyword>
<gene>
    <name evidence="1" type="ORF">BDR25DRAFT_349490</name>
</gene>
<protein>
    <submittedName>
        <fullName evidence="1">Uncharacterized protein</fullName>
    </submittedName>
</protein>
<evidence type="ECO:0000313" key="1">
    <source>
        <dbReference type="EMBL" id="KAF2476372.1"/>
    </source>
</evidence>
<accession>A0ACB6RB96</accession>
<dbReference type="Proteomes" id="UP000799755">
    <property type="component" value="Unassembled WGS sequence"/>
</dbReference>
<proteinExistence type="predicted"/>
<name>A0ACB6RB96_9PLEO</name>
<organism evidence="1 2">
    <name type="scientific">Lindgomyces ingoldianus</name>
    <dbReference type="NCBI Taxonomy" id="673940"/>
    <lineage>
        <taxon>Eukaryota</taxon>
        <taxon>Fungi</taxon>
        <taxon>Dikarya</taxon>
        <taxon>Ascomycota</taxon>
        <taxon>Pezizomycotina</taxon>
        <taxon>Dothideomycetes</taxon>
        <taxon>Pleosporomycetidae</taxon>
        <taxon>Pleosporales</taxon>
        <taxon>Lindgomycetaceae</taxon>
        <taxon>Lindgomyces</taxon>
    </lineage>
</organism>
<dbReference type="EMBL" id="MU003494">
    <property type="protein sequence ID" value="KAF2476372.1"/>
    <property type="molecule type" value="Genomic_DNA"/>
</dbReference>
<reference evidence="1" key="1">
    <citation type="journal article" date="2020" name="Stud. Mycol.">
        <title>101 Dothideomycetes genomes: a test case for predicting lifestyles and emergence of pathogens.</title>
        <authorList>
            <person name="Haridas S."/>
            <person name="Albert R."/>
            <person name="Binder M."/>
            <person name="Bloem J."/>
            <person name="Labutti K."/>
            <person name="Salamov A."/>
            <person name="Andreopoulos B."/>
            <person name="Baker S."/>
            <person name="Barry K."/>
            <person name="Bills G."/>
            <person name="Bluhm B."/>
            <person name="Cannon C."/>
            <person name="Castanera R."/>
            <person name="Culley D."/>
            <person name="Daum C."/>
            <person name="Ezra D."/>
            <person name="Gonzalez J."/>
            <person name="Henrissat B."/>
            <person name="Kuo A."/>
            <person name="Liang C."/>
            <person name="Lipzen A."/>
            <person name="Lutzoni F."/>
            <person name="Magnuson J."/>
            <person name="Mondo S."/>
            <person name="Nolan M."/>
            <person name="Ohm R."/>
            <person name="Pangilinan J."/>
            <person name="Park H.-J."/>
            <person name="Ramirez L."/>
            <person name="Alfaro M."/>
            <person name="Sun H."/>
            <person name="Tritt A."/>
            <person name="Yoshinaga Y."/>
            <person name="Zwiers L.-H."/>
            <person name="Turgeon B."/>
            <person name="Goodwin S."/>
            <person name="Spatafora J."/>
            <person name="Crous P."/>
            <person name="Grigoriev I."/>
        </authorList>
    </citation>
    <scope>NUCLEOTIDE SEQUENCE</scope>
    <source>
        <strain evidence="1">ATCC 200398</strain>
    </source>
</reference>
<comment type="caution">
    <text evidence="1">The sequence shown here is derived from an EMBL/GenBank/DDBJ whole genome shotgun (WGS) entry which is preliminary data.</text>
</comment>
<sequence>MKAHRITTDCGRHAAAPWTNPNLSVVPPHKFILADLATTLAQRLIVYFNCKSHHSSRLQDVFFEFKTSPQGDRAKHGWFLRDHATCLRGILYLNAESMLTSPRLLYDIKPNLRIYIPCARQSRRGIASTAFAENQTHYHQFKMRFLILVPAVMVSLTQAIPTSHIERPHLNMEQGSGGVYMTTEPFWGYRETKGLWQWFRIKNNDCHDLTVYDKQISSFGPDEGVKCIVFDKHQCKGKSLEIFYPGYADMSWNSEFFLVVFLQLHFGVNGWREFRGGYDCMRRRIVAMQRNHSMIEDYEVPCAPHFYSRASTLLHFIPASSTHKSPLPWDKAAKPAYSTTPLSNLYDPFISWPKLHTAVESVSTRLETDVLISSTSSPFVGIICDPVSKGRVLCWRVRDDDIDGFEGVGDRDDLLHERGHDGQSGESVWWGWLSIILKAVSEQERHRLQVLRKLTKGVESEVESKLLQEVFTSHVHTARARGHRKTSALLMRLFVTLLVCKI</sequence>
<evidence type="ECO:0000313" key="2">
    <source>
        <dbReference type="Proteomes" id="UP000799755"/>
    </source>
</evidence>